<dbReference type="OrthoDB" id="4144231at2759"/>
<proteinExistence type="predicted"/>
<accession>A0A0D2CRK5</accession>
<keyword evidence="2" id="KW-1185">Reference proteome</keyword>
<evidence type="ECO:0000313" key="1">
    <source>
        <dbReference type="EMBL" id="KIW26244.1"/>
    </source>
</evidence>
<dbReference type="EMBL" id="KN847044">
    <property type="protein sequence ID" value="KIW26244.1"/>
    <property type="molecule type" value="Genomic_DNA"/>
</dbReference>
<dbReference type="RefSeq" id="XP_016246460.1">
    <property type="nucleotide sequence ID" value="XM_016396604.1"/>
</dbReference>
<name>A0A0D2CRK5_9EURO</name>
<reference evidence="1 2" key="1">
    <citation type="submission" date="2015-01" db="EMBL/GenBank/DDBJ databases">
        <title>The Genome Sequence of Cladophialophora immunda CBS83496.</title>
        <authorList>
            <consortium name="The Broad Institute Genomics Platform"/>
            <person name="Cuomo C."/>
            <person name="de Hoog S."/>
            <person name="Gorbushina A."/>
            <person name="Stielow B."/>
            <person name="Teixiera M."/>
            <person name="Abouelleil A."/>
            <person name="Chapman S.B."/>
            <person name="Priest M."/>
            <person name="Young S.K."/>
            <person name="Wortman J."/>
            <person name="Nusbaum C."/>
            <person name="Birren B."/>
        </authorList>
    </citation>
    <scope>NUCLEOTIDE SEQUENCE [LARGE SCALE GENOMIC DNA]</scope>
    <source>
        <strain evidence="1 2">CBS 83496</strain>
    </source>
</reference>
<dbReference type="HOGENOM" id="CLU_148784_0_0_1"/>
<protein>
    <submittedName>
        <fullName evidence="1">Uncharacterized protein</fullName>
    </submittedName>
</protein>
<organism evidence="1 2">
    <name type="scientific">Cladophialophora immunda</name>
    <dbReference type="NCBI Taxonomy" id="569365"/>
    <lineage>
        <taxon>Eukaryota</taxon>
        <taxon>Fungi</taxon>
        <taxon>Dikarya</taxon>
        <taxon>Ascomycota</taxon>
        <taxon>Pezizomycotina</taxon>
        <taxon>Eurotiomycetes</taxon>
        <taxon>Chaetothyriomycetidae</taxon>
        <taxon>Chaetothyriales</taxon>
        <taxon>Herpotrichiellaceae</taxon>
        <taxon>Cladophialophora</taxon>
    </lineage>
</organism>
<gene>
    <name evidence="1" type="ORF">PV07_09357</name>
</gene>
<dbReference type="VEuPathDB" id="FungiDB:PV07_09357"/>
<dbReference type="Proteomes" id="UP000054466">
    <property type="component" value="Unassembled WGS sequence"/>
</dbReference>
<dbReference type="AlphaFoldDB" id="A0A0D2CRK5"/>
<evidence type="ECO:0000313" key="2">
    <source>
        <dbReference type="Proteomes" id="UP000054466"/>
    </source>
</evidence>
<sequence length="82" mass="8983">MVNAFLYGASSTVMDFILLGRNSGVQAVLRRAPAKNKFGDVIGRLDTSEDSVTVLVRQMDGITDAKMIREAEVFRMTLVGCE</sequence>
<dbReference type="GeneID" id="27348551"/>